<dbReference type="SUPFAM" id="SSF56235">
    <property type="entry name" value="N-terminal nucleophile aminohydrolases (Ntn hydrolases)"/>
    <property type="match status" value="1"/>
</dbReference>
<dbReference type="Pfam" id="PF01019">
    <property type="entry name" value="G_glu_transpept"/>
    <property type="match status" value="1"/>
</dbReference>
<gene>
    <name evidence="1" type="ORF">METZ01_LOCUS167094</name>
</gene>
<dbReference type="PANTHER" id="PTHR43199">
    <property type="entry name" value="GLUTATHIONE HYDROLASE"/>
    <property type="match status" value="1"/>
</dbReference>
<evidence type="ECO:0008006" key="2">
    <source>
        <dbReference type="Google" id="ProtNLM"/>
    </source>
</evidence>
<dbReference type="EMBL" id="UINC01030216">
    <property type="protein sequence ID" value="SVB14240.1"/>
    <property type="molecule type" value="Genomic_DNA"/>
</dbReference>
<name>A0A382BK77_9ZZZZ</name>
<dbReference type="InterPro" id="IPR043138">
    <property type="entry name" value="GGT_lsub"/>
</dbReference>
<dbReference type="InterPro" id="IPR051792">
    <property type="entry name" value="GGT_bact"/>
</dbReference>
<dbReference type="InterPro" id="IPR029055">
    <property type="entry name" value="Ntn_hydrolases_N"/>
</dbReference>
<dbReference type="PRINTS" id="PR01210">
    <property type="entry name" value="GGTRANSPTASE"/>
</dbReference>
<dbReference type="Gene3D" id="1.10.246.130">
    <property type="match status" value="1"/>
</dbReference>
<accession>A0A382BK77</accession>
<evidence type="ECO:0000313" key="1">
    <source>
        <dbReference type="EMBL" id="SVB14240.1"/>
    </source>
</evidence>
<organism evidence="1">
    <name type="scientific">marine metagenome</name>
    <dbReference type="NCBI Taxonomy" id="408172"/>
    <lineage>
        <taxon>unclassified sequences</taxon>
        <taxon>metagenomes</taxon>
        <taxon>ecological metagenomes</taxon>
    </lineage>
</organism>
<reference evidence="1" key="1">
    <citation type="submission" date="2018-05" db="EMBL/GenBank/DDBJ databases">
        <authorList>
            <person name="Lanie J.A."/>
            <person name="Ng W.-L."/>
            <person name="Kazmierczak K.M."/>
            <person name="Andrzejewski T.M."/>
            <person name="Davidsen T.M."/>
            <person name="Wayne K.J."/>
            <person name="Tettelin H."/>
            <person name="Glass J.I."/>
            <person name="Rusch D."/>
            <person name="Podicherti R."/>
            <person name="Tsui H.-C.T."/>
            <person name="Winkler M.E."/>
        </authorList>
    </citation>
    <scope>NUCLEOTIDE SEQUENCE</scope>
</reference>
<proteinExistence type="predicted"/>
<feature type="non-terminal residue" evidence="1">
    <location>
        <position position="341"/>
    </location>
</feature>
<dbReference type="PANTHER" id="PTHR43199:SF1">
    <property type="entry name" value="GLUTATHIONE HYDROLASE PROENZYME"/>
    <property type="match status" value="1"/>
</dbReference>
<dbReference type="AlphaFoldDB" id="A0A382BK77"/>
<sequence length="341" mass="36022">MSCCITRRKLLSLAGTTLGAGVFLPNLWIRAQSPGPNGAGVVVGEPTAAKVGGEILASGGNAVDAAVAAALAAGVAAPHQCGPGGYGGHMTVAMAGKKVTCIDFNSRAPAAIREDTGVVNGRLNPHGWLAAGVPGTLAGLQLALDRFGTLDFRAIAGPAIRIADEGIQVSNRNWKAFMEELGVVTASSAGELFRNPELAEMLRTLADRNSVDSFYRGDIAGQIAAAFQKHDGLVTKRDLAQYRAREVAPLVLKWRGHEIFTAPLTAGGLTVLEALSVLKALKWQERRAGAGRTHAYLETLRLAWNDRLNLLGDPEHAEVPVERLLSQAYARELADRVDRAV</sequence>
<protein>
    <recommendedName>
        <fullName evidence="2">Gamma-glutamyltransferase</fullName>
    </recommendedName>
</protein>